<reference evidence="3 4" key="1">
    <citation type="submission" date="2017-05" db="EMBL/GenBank/DDBJ databases">
        <authorList>
            <person name="Song R."/>
            <person name="Chenine A.L."/>
            <person name="Ruprecht R.M."/>
        </authorList>
    </citation>
    <scope>NUCLEOTIDE SEQUENCE [LARGE SCALE GENOMIC DNA]</scope>
    <source>
        <strain evidence="3 4">DSM 26136</strain>
    </source>
</reference>
<protein>
    <recommendedName>
        <fullName evidence="2">IPTL-CTERM protein sorting domain-containing protein</fullName>
    </recommendedName>
</protein>
<dbReference type="NCBIfam" id="TIGR04174">
    <property type="entry name" value="IPTL_CTERM"/>
    <property type="match status" value="1"/>
</dbReference>
<evidence type="ECO:0000259" key="2">
    <source>
        <dbReference type="Pfam" id="PF18203"/>
    </source>
</evidence>
<dbReference type="Pfam" id="PF17963">
    <property type="entry name" value="Big_9"/>
    <property type="match status" value="1"/>
</dbReference>
<evidence type="ECO:0000313" key="4">
    <source>
        <dbReference type="Proteomes" id="UP000196138"/>
    </source>
</evidence>
<dbReference type="InterPro" id="IPR026442">
    <property type="entry name" value="IPTL_CTERM"/>
</dbReference>
<organism evidence="3 4">
    <name type="scientific">Comamonas serinivorans</name>
    <dbReference type="NCBI Taxonomy" id="1082851"/>
    <lineage>
        <taxon>Bacteria</taxon>
        <taxon>Pseudomonadati</taxon>
        <taxon>Pseudomonadota</taxon>
        <taxon>Betaproteobacteria</taxon>
        <taxon>Burkholderiales</taxon>
        <taxon>Comamonadaceae</taxon>
        <taxon>Comamonas</taxon>
    </lineage>
</organism>
<dbReference type="Gene3D" id="2.60.40.2810">
    <property type="match status" value="1"/>
</dbReference>
<gene>
    <name evidence="3" type="ORF">CCO03_06900</name>
</gene>
<dbReference type="Proteomes" id="UP000196138">
    <property type="component" value="Chromosome"/>
</dbReference>
<dbReference type="Gene3D" id="2.60.40.10">
    <property type="entry name" value="Immunoglobulins"/>
    <property type="match status" value="1"/>
</dbReference>
<proteinExistence type="predicted"/>
<evidence type="ECO:0000256" key="1">
    <source>
        <dbReference type="SAM" id="MobiDB-lite"/>
    </source>
</evidence>
<sequence>MLAALGGQASELKLYLSQPAFNAALNAAVPDGALPWPASYGESYVIETFNGEALGTKTSGTWAVGRYAVAAGGNTNVSGPSQWGGAGTGTRLYAGGSPFLNAGNTGTPAGVTITLDEGARYVGFWWSAGSDGNHVELLDEHDNVLVSMNTSDLMNFLGSAATFRTLDGATYNRGQYNNNPFTSGGGGQPFAYLNFVLNDSTGTGSVTIRKLRFWGTGFELDNVAVRSPALTGTLPPSWIDTGITKAIVDPPVTEDDTGTTRVDQPVTLNLVGNDPYVPPGSTVTVPPRSDQGGTVTAGANPGEWRYTPPPGFTGTDTFSYEVCLAAPNQTTCATSTVTVTVVAPDVRVDLTGLPPAATVGQPYTGSFSCTNQGTADALAATTCKVDNLPQGVTPGACAISPGNVAWVAGDPIPVGETVTCAVSGTPDNQKGTVTVQGSTSATGDTVPGNNTATQDITVSGVPDVVVDMSGLPNGTVGQPYEGQFTCTNRGTADAPATTCDASLAPWMTQGACTISPAGAAWTSPATIPEGATVTCPVTGTPKETGEWPVTGTGGGSTGKVDVSVRALKPVPTLTHWGQLLMAGALAALGLALRRRRSV</sequence>
<dbReference type="EMBL" id="CP021455">
    <property type="protein sequence ID" value="ARU04440.1"/>
    <property type="molecule type" value="Genomic_DNA"/>
</dbReference>
<feature type="domain" description="IPTL-CTERM protein sorting" evidence="2">
    <location>
        <begin position="569"/>
        <end position="595"/>
    </location>
</feature>
<dbReference type="InterPro" id="IPR013783">
    <property type="entry name" value="Ig-like_fold"/>
</dbReference>
<dbReference type="AlphaFoldDB" id="A0A1Y0EM08"/>
<keyword evidence="4" id="KW-1185">Reference proteome</keyword>
<dbReference type="KEGG" id="cser:CCO03_06900"/>
<evidence type="ECO:0000313" key="3">
    <source>
        <dbReference type="EMBL" id="ARU04440.1"/>
    </source>
</evidence>
<name>A0A1Y0EM08_9BURK</name>
<accession>A0A1Y0EM08</accession>
<feature type="region of interest" description="Disordered" evidence="1">
    <location>
        <begin position="273"/>
        <end position="306"/>
    </location>
</feature>
<dbReference type="Pfam" id="PF18203">
    <property type="entry name" value="IPTL-CTERM"/>
    <property type="match status" value="1"/>
</dbReference>